<evidence type="ECO:0000313" key="8">
    <source>
        <dbReference type="Proteomes" id="UP001148203"/>
    </source>
</evidence>
<gene>
    <name evidence="7" type="ORF">M5G11_14295</name>
</gene>
<dbReference type="Proteomes" id="UP001148203">
    <property type="component" value="Unassembled WGS sequence"/>
</dbReference>
<dbReference type="InterPro" id="IPR008966">
    <property type="entry name" value="Adhesion_dom_sf"/>
</dbReference>
<evidence type="ECO:0000256" key="4">
    <source>
        <dbReference type="ARBA" id="ARBA00023263"/>
    </source>
</evidence>
<comment type="subcellular location">
    <subcellularLocation>
        <location evidence="1">Fimbrium</location>
    </subcellularLocation>
</comment>
<dbReference type="SUPFAM" id="SSF49401">
    <property type="entry name" value="Bacterial adhesins"/>
    <property type="match status" value="1"/>
</dbReference>
<feature type="signal peptide" evidence="5">
    <location>
        <begin position="1"/>
        <end position="26"/>
    </location>
</feature>
<sequence>MPNRMIAGTMLAFATSALIAADDAYADPNTCIWWTGSPGPDHYVIDVSDLYVPRDAAAGDIIGVLERPFRLPSAGTNILCENRPPNRLTFRASATAAPAPGVPRSNGMTIPGKVLQTNIPGVGVQIRFGSPYDGATSNFWRLAGADSIVPFDGFIDFDTSAFPPTHSLLRGTITLVKTGDIPLGRQTLDSGRALVKASFTGIPDAFSVALGGTLTQAHCSLTNNPVNPNPVNLGDWSTAKFTGEAATTDATPFTIALNACVSDPAGGTVTTAYIQLEPTNGSTIKYAREGVFTLETGSTAKGIGIQVLRADQATPLALADEERFDAIPVSGNMTLNLSARYYQIAPSKDVQPGTANGALDFTITYK</sequence>
<dbReference type="InterPro" id="IPR036937">
    <property type="entry name" value="Adhesion_dom_fimbrial_sf"/>
</dbReference>
<comment type="caution">
    <text evidence="7">The sequence shown here is derived from an EMBL/GenBank/DDBJ whole genome shotgun (WGS) entry which is preliminary data.</text>
</comment>
<organism evidence="7 8">
    <name type="scientific">Pseudomonas fontis</name>
    <dbReference type="NCBI Taxonomy" id="2942633"/>
    <lineage>
        <taxon>Bacteria</taxon>
        <taxon>Pseudomonadati</taxon>
        <taxon>Pseudomonadota</taxon>
        <taxon>Gammaproteobacteria</taxon>
        <taxon>Pseudomonadales</taxon>
        <taxon>Pseudomonadaceae</taxon>
        <taxon>Pseudomonas</taxon>
    </lineage>
</organism>
<dbReference type="Gene3D" id="2.60.40.3310">
    <property type="match status" value="1"/>
</dbReference>
<accession>A0ABT5NU61</accession>
<keyword evidence="4" id="KW-0281">Fimbrium</keyword>
<evidence type="ECO:0000256" key="3">
    <source>
        <dbReference type="ARBA" id="ARBA00022729"/>
    </source>
</evidence>
<feature type="domain" description="Fimbrial-type adhesion" evidence="6">
    <location>
        <begin position="210"/>
        <end position="366"/>
    </location>
</feature>
<evidence type="ECO:0000256" key="2">
    <source>
        <dbReference type="ARBA" id="ARBA00006671"/>
    </source>
</evidence>
<dbReference type="InterPro" id="IPR050263">
    <property type="entry name" value="Bact_Fimbrial_Adh_Pro"/>
</dbReference>
<dbReference type="RefSeq" id="WP_273913784.1">
    <property type="nucleotide sequence ID" value="NZ_JAMDGX010000105.1"/>
</dbReference>
<dbReference type="PANTHER" id="PTHR33420">
    <property type="entry name" value="FIMBRIAL SUBUNIT ELFA-RELATED"/>
    <property type="match status" value="1"/>
</dbReference>
<dbReference type="Pfam" id="PF00419">
    <property type="entry name" value="Fimbrial"/>
    <property type="match status" value="1"/>
</dbReference>
<evidence type="ECO:0000313" key="7">
    <source>
        <dbReference type="EMBL" id="MDD0991712.1"/>
    </source>
</evidence>
<keyword evidence="3 5" id="KW-0732">Signal</keyword>
<evidence type="ECO:0000256" key="5">
    <source>
        <dbReference type="SAM" id="SignalP"/>
    </source>
</evidence>
<keyword evidence="8" id="KW-1185">Reference proteome</keyword>
<comment type="similarity">
    <text evidence="2">Belongs to the fimbrial protein family.</text>
</comment>
<evidence type="ECO:0000259" key="6">
    <source>
        <dbReference type="Pfam" id="PF00419"/>
    </source>
</evidence>
<dbReference type="PANTHER" id="PTHR33420:SF3">
    <property type="entry name" value="FIMBRIAL SUBUNIT ELFA"/>
    <property type="match status" value="1"/>
</dbReference>
<feature type="chain" id="PRO_5046193284" evidence="5">
    <location>
        <begin position="27"/>
        <end position="366"/>
    </location>
</feature>
<dbReference type="InterPro" id="IPR000259">
    <property type="entry name" value="Adhesion_dom_fimbrial"/>
</dbReference>
<protein>
    <submittedName>
        <fullName evidence="7">Type 1 fimbrial protein</fullName>
    </submittedName>
</protein>
<evidence type="ECO:0000256" key="1">
    <source>
        <dbReference type="ARBA" id="ARBA00004561"/>
    </source>
</evidence>
<dbReference type="Gene3D" id="2.60.40.1090">
    <property type="entry name" value="Fimbrial-type adhesion domain"/>
    <property type="match status" value="1"/>
</dbReference>
<reference evidence="7 8" key="1">
    <citation type="submission" date="2022-05" db="EMBL/GenBank/DDBJ databases">
        <title>Novel Pseudomonas spp. Isolated from a Rainbow Trout Aquaculture Facility.</title>
        <authorList>
            <person name="Testerman T."/>
            <person name="Graf J."/>
        </authorList>
    </citation>
    <scope>NUCLEOTIDE SEQUENCE [LARGE SCALE GENOMIC DNA]</scope>
    <source>
        <strain evidence="7 8">ID681</strain>
    </source>
</reference>
<dbReference type="EMBL" id="JAMDGY010000035">
    <property type="protein sequence ID" value="MDD0991712.1"/>
    <property type="molecule type" value="Genomic_DNA"/>
</dbReference>
<proteinExistence type="inferred from homology"/>
<name>A0ABT5NU61_9PSED</name>